<evidence type="ECO:0000313" key="2">
    <source>
        <dbReference type="EMBL" id="MCC8363814.1"/>
    </source>
</evidence>
<protein>
    <submittedName>
        <fullName evidence="2">ScyD/ScyE family protein</fullName>
    </submittedName>
</protein>
<keyword evidence="3" id="KW-1185">Reference proteome</keyword>
<dbReference type="RefSeq" id="WP_230527619.1">
    <property type="nucleotide sequence ID" value="NZ_JAJGAK010000003.1"/>
</dbReference>
<accession>A0ABS8JJN9</accession>
<dbReference type="InterPro" id="IPR048031">
    <property type="entry name" value="ScyD/ScyE-like"/>
</dbReference>
<sequence length="390" mass="40882">MKTQRLLRACALTFALTFANGIVSAATPAQPLVQAEAITTAPGVTVNGWARGFNAPRGLKYGYWPINGYNQLHVAEGGTGGTTSTASLCKQVDPPIGPYTGSRTGGRVSVIAQTFDFPRPSRTTITDQLPSSQTSVESGSLVSGAADVAFIGSKLYVLVSGGGCSHGVPYRPNAVVRIDNGRPVLVANLSTWLRAHPGSALGPDVEPDGTWYSMVALNGMLYLIEPNHGLFVRVNPLTGAVTQLLDVSGVFGRHVVPTALAYHKGYFYIANLGTFPIVDGTQRVWRVLTNPLRLQRVATGTAIVALAFDANDAMYILQLTSGAPGPTPGMGSIVRIRPGGQPQTIVSGLTFPTGMTIAPGGRVMFVSHMGFGAPGSGEILRVDLFPPGQP</sequence>
<gene>
    <name evidence="2" type="ORF">LK996_12095</name>
</gene>
<organism evidence="2 3">
    <name type="scientific">Noviluteimonas lactosilytica</name>
    <dbReference type="NCBI Taxonomy" id="2888523"/>
    <lineage>
        <taxon>Bacteria</taxon>
        <taxon>Pseudomonadati</taxon>
        <taxon>Pseudomonadota</taxon>
        <taxon>Gammaproteobacteria</taxon>
        <taxon>Lysobacterales</taxon>
        <taxon>Lysobacteraceae</taxon>
        <taxon>Noviluteimonas</taxon>
    </lineage>
</organism>
<feature type="signal peptide" evidence="1">
    <location>
        <begin position="1"/>
        <end position="25"/>
    </location>
</feature>
<dbReference type="EMBL" id="JAJGAK010000003">
    <property type="protein sequence ID" value="MCC8363814.1"/>
    <property type="molecule type" value="Genomic_DNA"/>
</dbReference>
<evidence type="ECO:0000313" key="3">
    <source>
        <dbReference type="Proteomes" id="UP001165293"/>
    </source>
</evidence>
<keyword evidence="1" id="KW-0732">Signal</keyword>
<dbReference type="InterPro" id="IPR011042">
    <property type="entry name" value="6-blade_b-propeller_TolB-like"/>
</dbReference>
<dbReference type="SUPFAM" id="SSF63829">
    <property type="entry name" value="Calcium-dependent phosphotriesterase"/>
    <property type="match status" value="1"/>
</dbReference>
<proteinExistence type="predicted"/>
<comment type="caution">
    <text evidence="2">The sequence shown here is derived from an EMBL/GenBank/DDBJ whole genome shotgun (WGS) entry which is preliminary data.</text>
</comment>
<evidence type="ECO:0000256" key="1">
    <source>
        <dbReference type="SAM" id="SignalP"/>
    </source>
</evidence>
<feature type="chain" id="PRO_5047095545" evidence="1">
    <location>
        <begin position="26"/>
        <end position="390"/>
    </location>
</feature>
<dbReference type="Gene3D" id="2.120.10.30">
    <property type="entry name" value="TolB, C-terminal domain"/>
    <property type="match status" value="1"/>
</dbReference>
<dbReference type="NCBIfam" id="NF033206">
    <property type="entry name" value="ScyE_fam"/>
    <property type="match status" value="1"/>
</dbReference>
<name>A0ABS8JJN9_9GAMM</name>
<reference evidence="2" key="1">
    <citation type="submission" date="2021-10" db="EMBL/GenBank/DDBJ databases">
        <authorList>
            <person name="Lyu M."/>
            <person name="Wang X."/>
            <person name="Meng X."/>
            <person name="Xu K."/>
        </authorList>
    </citation>
    <scope>NUCLEOTIDE SEQUENCE</scope>
    <source>
        <strain evidence="2">A6</strain>
    </source>
</reference>
<dbReference type="Proteomes" id="UP001165293">
    <property type="component" value="Unassembled WGS sequence"/>
</dbReference>